<reference evidence="2" key="2">
    <citation type="submission" date="2015-03" db="UniProtKB">
        <authorList>
            <consortium name="EnsemblPlants"/>
        </authorList>
    </citation>
    <scope>IDENTIFICATION</scope>
</reference>
<feature type="transmembrane region" description="Helical" evidence="1">
    <location>
        <begin position="12"/>
        <end position="31"/>
    </location>
</feature>
<dbReference type="HOGENOM" id="CLU_1930481_0_0_1"/>
<dbReference type="OMA" id="PLRYVCH"/>
<dbReference type="Gramene" id="Bo9g004370.1">
    <property type="protein sequence ID" value="Bo9g004370.1"/>
    <property type="gene ID" value="Bo9g004370"/>
</dbReference>
<evidence type="ECO:0000313" key="3">
    <source>
        <dbReference type="Proteomes" id="UP000032141"/>
    </source>
</evidence>
<keyword evidence="1" id="KW-0472">Membrane</keyword>
<protein>
    <submittedName>
        <fullName evidence="2">Uncharacterized protein</fullName>
    </submittedName>
</protein>
<proteinExistence type="predicted"/>
<sequence>MQPYHRLRDVNVYVSLLPVFSSFMWSLEFTWDGAMLEVDYFLRLLHTMRADGMWVKPPECYYEGCSKSMDVCPYEGWKQVHKAEQALQHKKLTSKSYTFKAGCGRVKFLSASSFAVSSLQGPPLRGPTIGF</sequence>
<accession>A0A0D3DZY0</accession>
<dbReference type="AlphaFoldDB" id="A0A0D3DZY0"/>
<name>A0A0D3DZY0_BRAOL</name>
<evidence type="ECO:0000313" key="2">
    <source>
        <dbReference type="EnsemblPlants" id="Bo9g004370.1"/>
    </source>
</evidence>
<dbReference type="Proteomes" id="UP000032141">
    <property type="component" value="Chromosome C9"/>
</dbReference>
<keyword evidence="1" id="KW-1133">Transmembrane helix</keyword>
<dbReference type="EnsemblPlants" id="Bo9g004370.1">
    <property type="protein sequence ID" value="Bo9g004370.1"/>
    <property type="gene ID" value="Bo9g004370"/>
</dbReference>
<keyword evidence="3" id="KW-1185">Reference proteome</keyword>
<reference evidence="2 3" key="1">
    <citation type="journal article" date="2014" name="Genome Biol.">
        <title>Transcriptome and methylome profiling reveals relics of genome dominance in the mesopolyploid Brassica oleracea.</title>
        <authorList>
            <person name="Parkin I.A."/>
            <person name="Koh C."/>
            <person name="Tang H."/>
            <person name="Robinson S.J."/>
            <person name="Kagale S."/>
            <person name="Clarke W.E."/>
            <person name="Town C.D."/>
            <person name="Nixon J."/>
            <person name="Krishnakumar V."/>
            <person name="Bidwell S.L."/>
            <person name="Denoeud F."/>
            <person name="Belcram H."/>
            <person name="Links M.G."/>
            <person name="Just J."/>
            <person name="Clarke C."/>
            <person name="Bender T."/>
            <person name="Huebert T."/>
            <person name="Mason A.S."/>
            <person name="Pires J.C."/>
            <person name="Barker G."/>
            <person name="Moore J."/>
            <person name="Walley P.G."/>
            <person name="Manoli S."/>
            <person name="Batley J."/>
            <person name="Edwards D."/>
            <person name="Nelson M.N."/>
            <person name="Wang X."/>
            <person name="Paterson A.H."/>
            <person name="King G."/>
            <person name="Bancroft I."/>
            <person name="Chalhoub B."/>
            <person name="Sharpe A.G."/>
        </authorList>
    </citation>
    <scope>NUCLEOTIDE SEQUENCE</scope>
    <source>
        <strain evidence="2 3">cv. TO1000</strain>
    </source>
</reference>
<evidence type="ECO:0000256" key="1">
    <source>
        <dbReference type="SAM" id="Phobius"/>
    </source>
</evidence>
<organism evidence="2 3">
    <name type="scientific">Brassica oleracea var. oleracea</name>
    <dbReference type="NCBI Taxonomy" id="109376"/>
    <lineage>
        <taxon>Eukaryota</taxon>
        <taxon>Viridiplantae</taxon>
        <taxon>Streptophyta</taxon>
        <taxon>Embryophyta</taxon>
        <taxon>Tracheophyta</taxon>
        <taxon>Spermatophyta</taxon>
        <taxon>Magnoliopsida</taxon>
        <taxon>eudicotyledons</taxon>
        <taxon>Gunneridae</taxon>
        <taxon>Pentapetalae</taxon>
        <taxon>rosids</taxon>
        <taxon>malvids</taxon>
        <taxon>Brassicales</taxon>
        <taxon>Brassicaceae</taxon>
        <taxon>Brassiceae</taxon>
        <taxon>Brassica</taxon>
    </lineage>
</organism>
<keyword evidence="1" id="KW-0812">Transmembrane</keyword>